<comment type="function">
    <text evidence="9">Catalyzes the conversion of epoxyqueuosine (oQ) to queuosine (Q), which is a hypermodified base found in the wobble positions of tRNA(Asp), tRNA(Asn), tRNA(His) and tRNA(Tyr).</text>
</comment>
<feature type="binding site" evidence="9">
    <location>
        <position position="137"/>
    </location>
    <ligand>
        <name>cob(II)alamin</name>
        <dbReference type="ChEBI" id="CHEBI:16304"/>
    </ligand>
</feature>
<comment type="similarity">
    <text evidence="9">Belongs to the QueG family.</text>
</comment>
<dbReference type="PANTHER" id="PTHR30002:SF4">
    <property type="entry name" value="EPOXYQUEUOSINE REDUCTASE"/>
    <property type="match status" value="1"/>
</dbReference>
<feature type="binding site" evidence="9">
    <location>
        <begin position="244"/>
        <end position="245"/>
    </location>
    <ligand>
        <name>cob(II)alamin</name>
        <dbReference type="ChEBI" id="CHEBI:16304"/>
    </ligand>
</feature>
<comment type="cofactor">
    <cofactor evidence="9">
        <name>cob(II)alamin</name>
        <dbReference type="ChEBI" id="CHEBI:16304"/>
    </cofactor>
</comment>
<organism evidence="11 12">
    <name type="scientific">Zymomonas mobilis</name>
    <dbReference type="NCBI Taxonomy" id="542"/>
    <lineage>
        <taxon>Bacteria</taxon>
        <taxon>Pseudomonadati</taxon>
        <taxon>Pseudomonadota</taxon>
        <taxon>Alphaproteobacteria</taxon>
        <taxon>Sphingomonadales</taxon>
        <taxon>Zymomonadaceae</taxon>
        <taxon>Zymomonas</taxon>
    </lineage>
</organism>
<comment type="caution">
    <text evidence="9">Lacks conserved residue(s) required for the propagation of feature annotation.</text>
</comment>
<feature type="binding site" evidence="9">
    <location>
        <position position="244"/>
    </location>
    <ligand>
        <name>[4Fe-4S] cluster</name>
        <dbReference type="ChEBI" id="CHEBI:49883"/>
        <label>2</label>
    </ligand>
</feature>
<dbReference type="InterPro" id="IPR017900">
    <property type="entry name" value="4Fe4S_Fe_S_CS"/>
</dbReference>
<dbReference type="Pfam" id="PF13484">
    <property type="entry name" value="Fer4_16"/>
    <property type="match status" value="1"/>
</dbReference>
<evidence type="ECO:0000256" key="7">
    <source>
        <dbReference type="ARBA" id="ARBA00023004"/>
    </source>
</evidence>
<dbReference type="Gene3D" id="3.30.70.20">
    <property type="match status" value="1"/>
</dbReference>
<dbReference type="EC" id="1.17.99.6" evidence="9"/>
<evidence type="ECO:0000256" key="8">
    <source>
        <dbReference type="ARBA" id="ARBA00023014"/>
    </source>
</evidence>
<keyword evidence="2 9" id="KW-0963">Cytoplasm</keyword>
<comment type="catalytic activity">
    <reaction evidence="9">
        <text>epoxyqueuosine(34) in tRNA + AH2 = queuosine(34) in tRNA + A + H2O</text>
        <dbReference type="Rhea" id="RHEA:32159"/>
        <dbReference type="Rhea" id="RHEA-COMP:18571"/>
        <dbReference type="Rhea" id="RHEA-COMP:18582"/>
        <dbReference type="ChEBI" id="CHEBI:13193"/>
        <dbReference type="ChEBI" id="CHEBI:15377"/>
        <dbReference type="ChEBI" id="CHEBI:17499"/>
        <dbReference type="ChEBI" id="CHEBI:194431"/>
        <dbReference type="ChEBI" id="CHEBI:194443"/>
        <dbReference type="EC" id="1.17.99.6"/>
    </reaction>
</comment>
<comment type="pathway">
    <text evidence="9">tRNA modification; tRNA-queuosine biosynthesis.</text>
</comment>
<dbReference type="EMBL" id="VFOF01000001">
    <property type="protein sequence ID" value="TQL16773.1"/>
    <property type="molecule type" value="Genomic_DNA"/>
</dbReference>
<evidence type="ECO:0000313" key="11">
    <source>
        <dbReference type="EMBL" id="TQL16773.1"/>
    </source>
</evidence>
<feature type="binding site" evidence="9">
    <location>
        <position position="226"/>
    </location>
    <ligand>
        <name>tRNA</name>
        <dbReference type="ChEBI" id="CHEBI:17843"/>
    </ligand>
</feature>
<feature type="binding site" evidence="9">
    <location>
        <position position="219"/>
    </location>
    <ligand>
        <name>cob(II)alamin</name>
        <dbReference type="ChEBI" id="CHEBI:16304"/>
    </ligand>
</feature>
<keyword evidence="8 9" id="KW-0411">Iron-sulfur</keyword>
<feature type="binding site" evidence="9">
    <location>
        <position position="217"/>
    </location>
    <ligand>
        <name>[4Fe-4S] cluster</name>
        <dbReference type="ChEBI" id="CHEBI:49883"/>
        <label>2</label>
    </ligand>
</feature>
<comment type="cofactor">
    <cofactor evidence="9">
        <name>[4Fe-4S] cluster</name>
        <dbReference type="ChEBI" id="CHEBI:49883"/>
    </cofactor>
    <text evidence="9">Binds 2 [4Fe-4S] clusters per monomer.</text>
</comment>
<dbReference type="PROSITE" id="PS51379">
    <property type="entry name" value="4FE4S_FER_2"/>
    <property type="match status" value="1"/>
</dbReference>
<name>A0A542VZR4_ZYMMB</name>
<evidence type="ECO:0000256" key="3">
    <source>
        <dbReference type="ARBA" id="ARBA00022694"/>
    </source>
</evidence>
<keyword evidence="7 9" id="KW-0408">Iron</keyword>
<feature type="binding site" evidence="9">
    <location>
        <position position="194"/>
    </location>
    <ligand>
        <name>[4Fe-4S] cluster</name>
        <dbReference type="ChEBI" id="CHEBI:49883"/>
        <label>1</label>
    </ligand>
</feature>
<feature type="domain" description="4Fe-4S ferredoxin-type" evidence="10">
    <location>
        <begin position="179"/>
        <end position="211"/>
    </location>
</feature>
<evidence type="ECO:0000256" key="4">
    <source>
        <dbReference type="ARBA" id="ARBA00022723"/>
    </source>
</evidence>
<evidence type="ECO:0000256" key="9">
    <source>
        <dbReference type="HAMAP-Rule" id="MF_00916"/>
    </source>
</evidence>
<feature type="binding site" evidence="9">
    <location>
        <position position="62"/>
    </location>
    <ligand>
        <name>cob(II)alamin</name>
        <dbReference type="ChEBI" id="CHEBI:16304"/>
    </ligand>
</feature>
<protein>
    <recommendedName>
        <fullName evidence="9">Epoxyqueuosine reductase</fullName>
        <ecNumber evidence="9">1.17.99.6</ecNumber>
    </recommendedName>
    <alternativeName>
        <fullName evidence="9">Queuosine biosynthesis protein QueG</fullName>
    </alternativeName>
</protein>
<dbReference type="InterPro" id="IPR017896">
    <property type="entry name" value="4Fe4S_Fe-S-bd"/>
</dbReference>
<dbReference type="RefSeq" id="WP_141919176.1">
    <property type="nucleotide sequence ID" value="NZ_VFOF01000001.1"/>
</dbReference>
<keyword evidence="1 9" id="KW-0004">4Fe-4S</keyword>
<sequence>MDVDQLKSLRIALEEQAYQLGFATFGISLAEIAEGARTRFHQWLADGMHGDMLWMADRAELRSDPKKLWPDVRSVIMLGMNYAPACNPLALAEKPEIGRISVYAQGRDYHDVVKKALKNLARWLVQNSGCGVKVFVDTAPVMEKNLAVSAGLGWQGKHSNVINRRYGNWLFLGAIYTTLPFEADQKAKGGCGSCQSCQDICPTGAISVAGSVDARKCISYLTIEYKGIIPTVFRRAIGNHIYGCDDCLGICPWNKFAKPDEAHPAFWPRAELAAPELKDLLMLDDTSFRQVFSASPVKRIGRDRFIRNCLIAAGNSGQSSLLKVVMPLLHDPALIVRAAAIWALRQLDPALFKVMAPQAVLQESEKEVQDEWRLEEEG</sequence>
<dbReference type="PROSITE" id="PS00198">
    <property type="entry name" value="4FE4S_FER_1"/>
    <property type="match status" value="1"/>
</dbReference>
<dbReference type="OrthoDB" id="9784571at2"/>
<feature type="binding site" evidence="9">
    <location>
        <position position="201"/>
    </location>
    <ligand>
        <name>[4Fe-4S] cluster</name>
        <dbReference type="ChEBI" id="CHEBI:49883"/>
        <label>2</label>
    </ligand>
</feature>
<dbReference type="GO" id="GO:0005737">
    <property type="term" value="C:cytoplasm"/>
    <property type="evidence" value="ECO:0007669"/>
    <property type="project" value="UniProtKB-SubCell"/>
</dbReference>
<feature type="binding site" evidence="9">
    <location>
        <position position="251"/>
    </location>
    <ligand>
        <name>[4Fe-4S] cluster</name>
        <dbReference type="ChEBI" id="CHEBI:49883"/>
        <label>1</label>
    </ligand>
</feature>
<dbReference type="Proteomes" id="UP000316887">
    <property type="component" value="Unassembled WGS sequence"/>
</dbReference>
<feature type="binding site" evidence="9">
    <location>
        <position position="197"/>
    </location>
    <ligand>
        <name>[4Fe-4S] cluster</name>
        <dbReference type="ChEBI" id="CHEBI:49883"/>
        <label>1</label>
    </ligand>
</feature>
<feature type="binding site" evidence="9">
    <location>
        <position position="172"/>
    </location>
    <ligand>
        <name>cob(II)alamin</name>
        <dbReference type="ChEBI" id="CHEBI:16304"/>
    </ligand>
</feature>
<feature type="active site" description="Proton donor" evidence="9">
    <location>
        <position position="137"/>
    </location>
</feature>
<dbReference type="SUPFAM" id="SSF54862">
    <property type="entry name" value="4Fe-4S ferredoxins"/>
    <property type="match status" value="1"/>
</dbReference>
<keyword evidence="9" id="KW-0170">Cobalt</keyword>
<dbReference type="HAMAP" id="MF_00916">
    <property type="entry name" value="QueG"/>
    <property type="match status" value="1"/>
</dbReference>
<evidence type="ECO:0000256" key="1">
    <source>
        <dbReference type="ARBA" id="ARBA00022485"/>
    </source>
</evidence>
<keyword evidence="6 9" id="KW-0560">Oxidoreductase</keyword>
<keyword evidence="5 9" id="KW-0671">Queuosine biosynthesis</keyword>
<reference evidence="11 12" key="1">
    <citation type="submission" date="2019-06" db="EMBL/GenBank/DDBJ databases">
        <title>Genome sequencing of Zymomonas mobilis strains for genetic engineering and biofuel applications.</title>
        <authorList>
            <person name="Teravest M."/>
        </authorList>
    </citation>
    <scope>NUCLEOTIDE SEQUENCE [LARGE SCALE GENOMIC DNA]</scope>
    <source>
        <strain evidence="11 12">AN0101</strain>
    </source>
</reference>
<proteinExistence type="inferred from homology"/>
<dbReference type="NCBIfam" id="TIGR00276">
    <property type="entry name" value="tRNA epoxyqueuosine(34) reductase QueG"/>
    <property type="match status" value="1"/>
</dbReference>
<dbReference type="GO" id="GO:0031419">
    <property type="term" value="F:cobalamin binding"/>
    <property type="evidence" value="ECO:0007669"/>
    <property type="project" value="UniProtKB-KW"/>
</dbReference>
<dbReference type="UniPathway" id="UPA00392"/>
<feature type="binding site" evidence="9">
    <location>
        <position position="161"/>
    </location>
    <ligand>
        <name>cob(II)alamin</name>
        <dbReference type="ChEBI" id="CHEBI:16304"/>
    </ligand>
</feature>
<dbReference type="Pfam" id="PF08331">
    <property type="entry name" value="QueG_DUF1730"/>
    <property type="match status" value="1"/>
</dbReference>
<evidence type="ECO:0000259" key="10">
    <source>
        <dbReference type="PROSITE" id="PS51379"/>
    </source>
</evidence>
<dbReference type="InterPro" id="IPR011030">
    <property type="entry name" value="Lipovitellin_superhlx_dom"/>
</dbReference>
<dbReference type="SUPFAM" id="SSF48431">
    <property type="entry name" value="Lipovitellin-phosvitin complex, superhelical domain"/>
    <property type="match status" value="1"/>
</dbReference>
<feature type="binding site" evidence="9">
    <location>
        <position position="247"/>
    </location>
    <ligand>
        <name>[4Fe-4S] cluster</name>
        <dbReference type="ChEBI" id="CHEBI:49883"/>
        <label>2</label>
    </ligand>
</feature>
<comment type="caution">
    <text evidence="11">The sequence shown here is derived from an EMBL/GenBank/DDBJ whole genome shotgun (WGS) entry which is preliminary data.</text>
</comment>
<gene>
    <name evidence="9" type="primary">queG</name>
    <name evidence="11" type="ORF">FBY58_0318</name>
</gene>
<dbReference type="PANTHER" id="PTHR30002">
    <property type="entry name" value="EPOXYQUEUOSINE REDUCTASE"/>
    <property type="match status" value="1"/>
</dbReference>
<evidence type="ECO:0000256" key="5">
    <source>
        <dbReference type="ARBA" id="ARBA00022785"/>
    </source>
</evidence>
<comment type="subunit">
    <text evidence="9">Monomer.</text>
</comment>
<keyword evidence="4 9" id="KW-0479">Metal-binding</keyword>
<evidence type="ECO:0000313" key="12">
    <source>
        <dbReference type="Proteomes" id="UP000316887"/>
    </source>
</evidence>
<dbReference type="GO" id="GO:0052693">
    <property type="term" value="F:epoxyqueuosine reductase activity"/>
    <property type="evidence" value="ECO:0007669"/>
    <property type="project" value="UniProtKB-UniRule"/>
</dbReference>
<evidence type="ECO:0000256" key="6">
    <source>
        <dbReference type="ARBA" id="ARBA00023002"/>
    </source>
</evidence>
<keyword evidence="9" id="KW-0846">Cobalamin</keyword>
<dbReference type="AlphaFoldDB" id="A0A542VZR4"/>
<dbReference type="GO" id="GO:0051539">
    <property type="term" value="F:4 iron, 4 sulfur cluster binding"/>
    <property type="evidence" value="ECO:0007669"/>
    <property type="project" value="UniProtKB-KW"/>
</dbReference>
<dbReference type="InterPro" id="IPR013542">
    <property type="entry name" value="QueG_DUF1730"/>
</dbReference>
<dbReference type="GO" id="GO:0008616">
    <property type="term" value="P:tRNA queuosine(34) biosynthetic process"/>
    <property type="evidence" value="ECO:0007669"/>
    <property type="project" value="UniProtKB-UniRule"/>
</dbReference>
<dbReference type="InterPro" id="IPR004453">
    <property type="entry name" value="QueG"/>
</dbReference>
<feature type="binding site" evidence="9">
    <location>
        <position position="191"/>
    </location>
    <ligand>
        <name>[4Fe-4S] cluster</name>
        <dbReference type="ChEBI" id="CHEBI:49883"/>
        <label>1</label>
    </ligand>
</feature>
<keyword evidence="3 9" id="KW-0819">tRNA processing</keyword>
<accession>A0A542VZR4</accession>
<evidence type="ECO:0000256" key="2">
    <source>
        <dbReference type="ARBA" id="ARBA00022490"/>
    </source>
</evidence>
<dbReference type="GO" id="GO:0046872">
    <property type="term" value="F:metal ion binding"/>
    <property type="evidence" value="ECO:0007669"/>
    <property type="project" value="UniProtKB-KW"/>
</dbReference>
<comment type="subcellular location">
    <subcellularLocation>
        <location evidence="9">Cytoplasm</location>
    </subcellularLocation>
</comment>